<dbReference type="GO" id="GO:0006691">
    <property type="term" value="P:leukotriene metabolic process"/>
    <property type="evidence" value="ECO:0007669"/>
    <property type="project" value="UniProtKB-ARBA"/>
</dbReference>
<evidence type="ECO:0000256" key="2">
    <source>
        <dbReference type="ARBA" id="ARBA00010459"/>
    </source>
</evidence>
<dbReference type="EC" id="4.4.1.20" evidence="16"/>
<evidence type="ECO:0000256" key="22">
    <source>
        <dbReference type="ARBA" id="ARBA00076908"/>
    </source>
</evidence>
<protein>
    <recommendedName>
        <fullName evidence="20">Glutathione S-transferase 3, mitochondrial</fullName>
        <ecNumber evidence="16">4.4.1.20</ecNumber>
    </recommendedName>
    <alternativeName>
        <fullName evidence="21">Glutathione peroxidase MGST3</fullName>
    </alternativeName>
    <alternativeName>
        <fullName evidence="22">LTC4 synthase MGST3</fullName>
    </alternativeName>
</protein>
<keyword evidence="11" id="KW-0564">Palmitate</keyword>
<feature type="transmembrane region" description="Helical" evidence="23">
    <location>
        <begin position="90"/>
        <end position="109"/>
    </location>
</feature>
<comment type="pathway">
    <text evidence="14">Lipid metabolism; leukotriene C4 biosynthesis.</text>
</comment>
<dbReference type="GO" id="GO:0005635">
    <property type="term" value="C:nuclear envelope"/>
    <property type="evidence" value="ECO:0007669"/>
    <property type="project" value="TreeGrafter"/>
</dbReference>
<dbReference type="AlphaFoldDB" id="A0AAD9ULB9"/>
<proteinExistence type="inferred from homology"/>
<evidence type="ECO:0000256" key="3">
    <source>
        <dbReference type="ARBA" id="ARBA00022679"/>
    </source>
</evidence>
<dbReference type="GO" id="GO:0004464">
    <property type="term" value="F:leukotriene-C4 synthase activity"/>
    <property type="evidence" value="ECO:0007669"/>
    <property type="project" value="UniProtKB-EC"/>
</dbReference>
<evidence type="ECO:0000256" key="10">
    <source>
        <dbReference type="ARBA" id="ARBA00023136"/>
    </source>
</evidence>
<keyword evidence="12" id="KW-0456">Lyase</keyword>
<feature type="transmembrane region" description="Helical" evidence="23">
    <location>
        <begin position="121"/>
        <end position="139"/>
    </location>
</feature>
<evidence type="ECO:0000256" key="23">
    <source>
        <dbReference type="SAM" id="Phobius"/>
    </source>
</evidence>
<keyword evidence="5" id="KW-1000">Mitochondrion outer membrane</keyword>
<keyword evidence="6 23" id="KW-1133">Transmembrane helix</keyword>
<evidence type="ECO:0000256" key="14">
    <source>
        <dbReference type="ARBA" id="ARBA00037884"/>
    </source>
</evidence>
<comment type="catalytic activity">
    <reaction evidence="17">
        <text>(5S)-hydroperoxy-(6E,8Z,11Z,14Z)-eicosatetraenoate + 2 glutathione = (5S)-hydroxy-(6E,8Z,11Z,14Z)-eicosatetraenoate + glutathione disulfide + H2O</text>
        <dbReference type="Rhea" id="RHEA:48620"/>
        <dbReference type="ChEBI" id="CHEBI:15377"/>
        <dbReference type="ChEBI" id="CHEBI:57450"/>
        <dbReference type="ChEBI" id="CHEBI:57925"/>
        <dbReference type="ChEBI" id="CHEBI:58297"/>
        <dbReference type="ChEBI" id="CHEBI:90632"/>
    </reaction>
    <physiologicalReaction direction="left-to-right" evidence="17">
        <dbReference type="Rhea" id="RHEA:48621"/>
    </physiologicalReaction>
</comment>
<evidence type="ECO:0000256" key="9">
    <source>
        <dbReference type="ARBA" id="ARBA00023128"/>
    </source>
</evidence>
<evidence type="ECO:0000313" key="24">
    <source>
        <dbReference type="EMBL" id="KAK2193510.1"/>
    </source>
</evidence>
<comment type="caution">
    <text evidence="24">The sequence shown here is derived from an EMBL/GenBank/DDBJ whole genome shotgun (WGS) entry which is preliminary data.</text>
</comment>
<evidence type="ECO:0000256" key="18">
    <source>
        <dbReference type="ARBA" id="ARBA00049298"/>
    </source>
</evidence>
<dbReference type="Pfam" id="PF01124">
    <property type="entry name" value="MAPEG"/>
    <property type="match status" value="1"/>
</dbReference>
<organism evidence="24 25">
    <name type="scientific">Ridgeia piscesae</name>
    <name type="common">Tubeworm</name>
    <dbReference type="NCBI Taxonomy" id="27915"/>
    <lineage>
        <taxon>Eukaryota</taxon>
        <taxon>Metazoa</taxon>
        <taxon>Spiralia</taxon>
        <taxon>Lophotrochozoa</taxon>
        <taxon>Annelida</taxon>
        <taxon>Polychaeta</taxon>
        <taxon>Sedentaria</taxon>
        <taxon>Canalipalpata</taxon>
        <taxon>Sabellida</taxon>
        <taxon>Siboglinidae</taxon>
        <taxon>Ridgeia</taxon>
    </lineage>
</organism>
<dbReference type="PANTHER" id="PTHR10250">
    <property type="entry name" value="MICROSOMAL GLUTATHIONE S-TRANSFERASE"/>
    <property type="match status" value="1"/>
</dbReference>
<evidence type="ECO:0000256" key="1">
    <source>
        <dbReference type="ARBA" id="ARBA00004374"/>
    </source>
</evidence>
<evidence type="ECO:0000256" key="5">
    <source>
        <dbReference type="ARBA" id="ARBA00022787"/>
    </source>
</evidence>
<comment type="subcellular location">
    <subcellularLocation>
        <location evidence="1">Mitochondrion outer membrane</location>
        <topology evidence="1">Multi-pass membrane protein</topology>
    </subcellularLocation>
</comment>
<keyword evidence="7" id="KW-0560">Oxidoreductase</keyword>
<reference evidence="24" key="1">
    <citation type="journal article" date="2023" name="Mol. Biol. Evol.">
        <title>Third-Generation Sequencing Reveals the Adaptive Role of the Epigenome in Three Deep-Sea Polychaetes.</title>
        <authorList>
            <person name="Perez M."/>
            <person name="Aroh O."/>
            <person name="Sun Y."/>
            <person name="Lan Y."/>
            <person name="Juniper S.K."/>
            <person name="Young C.R."/>
            <person name="Angers B."/>
            <person name="Qian P.Y."/>
        </authorList>
    </citation>
    <scope>NUCLEOTIDE SEQUENCE</scope>
    <source>
        <strain evidence="24">R07B-5</strain>
    </source>
</reference>
<sequence length="149" mass="16311">MALQSKLLQLLPPEYGYVIFAGVGNTFVNMWLAINVARARKRYDIPLPIMYSAENGQFNCIQRAHQNAVENSPQFLFVLMVAGLEYPKTSAVAGLIYLVGRIAFAQGYYTGTPGNHKYGCMISTVGMLALVANTVCIAARKLGICPCTR</sequence>
<accession>A0AAD9ULB9</accession>
<dbReference type="SUPFAM" id="SSF161084">
    <property type="entry name" value="MAPEG domain-like"/>
    <property type="match status" value="1"/>
</dbReference>
<evidence type="ECO:0000313" key="25">
    <source>
        <dbReference type="Proteomes" id="UP001209878"/>
    </source>
</evidence>
<keyword evidence="4 23" id="KW-0812">Transmembrane</keyword>
<dbReference type="GO" id="GO:0004602">
    <property type="term" value="F:glutathione peroxidase activity"/>
    <property type="evidence" value="ECO:0007669"/>
    <property type="project" value="TreeGrafter"/>
</dbReference>
<feature type="transmembrane region" description="Helical" evidence="23">
    <location>
        <begin position="15"/>
        <end position="34"/>
    </location>
</feature>
<evidence type="ECO:0000256" key="7">
    <source>
        <dbReference type="ARBA" id="ARBA00023002"/>
    </source>
</evidence>
<dbReference type="Gene3D" id="1.20.120.550">
    <property type="entry name" value="Membrane associated eicosanoid/glutathione metabolism-like domain"/>
    <property type="match status" value="1"/>
</dbReference>
<evidence type="ECO:0000256" key="16">
    <source>
        <dbReference type="ARBA" id="ARBA00039056"/>
    </source>
</evidence>
<evidence type="ECO:0000256" key="15">
    <source>
        <dbReference type="ARBA" id="ARBA00037916"/>
    </source>
</evidence>
<comment type="pathway">
    <text evidence="15">Lipid metabolism; arachidonate metabolism.</text>
</comment>
<keyword evidence="8" id="KW-0443">Lipid metabolism</keyword>
<evidence type="ECO:0000256" key="21">
    <source>
        <dbReference type="ARBA" id="ARBA00075145"/>
    </source>
</evidence>
<dbReference type="FunFam" id="1.20.120.550:FF:000004">
    <property type="entry name" value="Microsomal glutathione S-transferase 3"/>
    <property type="match status" value="1"/>
</dbReference>
<dbReference type="Proteomes" id="UP001209878">
    <property type="component" value="Unassembled WGS sequence"/>
</dbReference>
<comment type="catalytic activity">
    <reaction evidence="19">
        <text>15-deoxy-Delta(12,14)-prostaglandin J2 + glutathione = 15-deoxy-Delta(12,14)-prostaglandin J2-S-(R)-glutathione</text>
        <dbReference type="Rhea" id="RHEA:75963"/>
        <dbReference type="ChEBI" id="CHEBI:57925"/>
        <dbReference type="ChEBI" id="CHEBI:85236"/>
        <dbReference type="ChEBI" id="CHEBI:194498"/>
    </reaction>
    <physiologicalReaction direction="left-to-right" evidence="19">
        <dbReference type="Rhea" id="RHEA:75964"/>
    </physiologicalReaction>
</comment>
<gene>
    <name evidence="24" type="ORF">NP493_12g11017</name>
</gene>
<keyword evidence="9" id="KW-0496">Mitochondrion</keyword>
<keyword evidence="10 23" id="KW-0472">Membrane</keyword>
<dbReference type="GO" id="GO:0006629">
    <property type="term" value="P:lipid metabolic process"/>
    <property type="evidence" value="ECO:0007669"/>
    <property type="project" value="UniProtKB-KW"/>
</dbReference>
<name>A0AAD9ULB9_RIDPI</name>
<dbReference type="EMBL" id="JAODUO010000012">
    <property type="protein sequence ID" value="KAK2193510.1"/>
    <property type="molecule type" value="Genomic_DNA"/>
</dbReference>
<keyword evidence="13" id="KW-0449">Lipoprotein</keyword>
<evidence type="ECO:0000256" key="11">
    <source>
        <dbReference type="ARBA" id="ARBA00023139"/>
    </source>
</evidence>
<keyword evidence="25" id="KW-1185">Reference proteome</keyword>
<evidence type="ECO:0000256" key="17">
    <source>
        <dbReference type="ARBA" id="ARBA00043664"/>
    </source>
</evidence>
<dbReference type="PANTHER" id="PTHR10250:SF26">
    <property type="entry name" value="GLUTATHIONE S-TRANSFERASE 3, MITOCHONDRIAL"/>
    <property type="match status" value="1"/>
</dbReference>
<evidence type="ECO:0000256" key="6">
    <source>
        <dbReference type="ARBA" id="ARBA00022989"/>
    </source>
</evidence>
<evidence type="ECO:0000256" key="20">
    <source>
        <dbReference type="ARBA" id="ARBA00069748"/>
    </source>
</evidence>
<dbReference type="GO" id="GO:0004364">
    <property type="term" value="F:glutathione transferase activity"/>
    <property type="evidence" value="ECO:0007669"/>
    <property type="project" value="TreeGrafter"/>
</dbReference>
<dbReference type="InterPro" id="IPR023352">
    <property type="entry name" value="MAPEG-like_dom_sf"/>
</dbReference>
<evidence type="ECO:0000256" key="8">
    <source>
        <dbReference type="ARBA" id="ARBA00023098"/>
    </source>
</evidence>
<evidence type="ECO:0000256" key="4">
    <source>
        <dbReference type="ARBA" id="ARBA00022692"/>
    </source>
</evidence>
<comment type="catalytic activity">
    <reaction evidence="18">
        <text>leukotriene C4 = leukotriene A4 + glutathione</text>
        <dbReference type="Rhea" id="RHEA:17617"/>
        <dbReference type="ChEBI" id="CHEBI:57463"/>
        <dbReference type="ChEBI" id="CHEBI:57925"/>
        <dbReference type="ChEBI" id="CHEBI:57973"/>
        <dbReference type="EC" id="4.4.1.20"/>
    </reaction>
    <physiologicalReaction direction="right-to-left" evidence="18">
        <dbReference type="Rhea" id="RHEA:17619"/>
    </physiologicalReaction>
</comment>
<dbReference type="GO" id="GO:0005741">
    <property type="term" value="C:mitochondrial outer membrane"/>
    <property type="evidence" value="ECO:0007669"/>
    <property type="project" value="UniProtKB-SubCell"/>
</dbReference>
<dbReference type="InterPro" id="IPR001129">
    <property type="entry name" value="Membr-assoc_MAPEG"/>
</dbReference>
<keyword evidence="3" id="KW-0808">Transferase</keyword>
<evidence type="ECO:0000256" key="19">
    <source>
        <dbReference type="ARBA" id="ARBA00051411"/>
    </source>
</evidence>
<evidence type="ECO:0000256" key="12">
    <source>
        <dbReference type="ARBA" id="ARBA00023239"/>
    </source>
</evidence>
<dbReference type="GO" id="GO:0005783">
    <property type="term" value="C:endoplasmic reticulum"/>
    <property type="evidence" value="ECO:0007669"/>
    <property type="project" value="TreeGrafter"/>
</dbReference>
<dbReference type="InterPro" id="IPR050997">
    <property type="entry name" value="MAPEG"/>
</dbReference>
<evidence type="ECO:0000256" key="13">
    <source>
        <dbReference type="ARBA" id="ARBA00023288"/>
    </source>
</evidence>
<comment type="similarity">
    <text evidence="2">Belongs to the MAPEG family.</text>
</comment>